<proteinExistence type="predicted"/>
<organism evidence="2 3">
    <name type="scientific">Gossypium stocksii</name>
    <dbReference type="NCBI Taxonomy" id="47602"/>
    <lineage>
        <taxon>Eukaryota</taxon>
        <taxon>Viridiplantae</taxon>
        <taxon>Streptophyta</taxon>
        <taxon>Embryophyta</taxon>
        <taxon>Tracheophyta</taxon>
        <taxon>Spermatophyta</taxon>
        <taxon>Magnoliopsida</taxon>
        <taxon>eudicotyledons</taxon>
        <taxon>Gunneridae</taxon>
        <taxon>Pentapetalae</taxon>
        <taxon>rosids</taxon>
        <taxon>malvids</taxon>
        <taxon>Malvales</taxon>
        <taxon>Malvaceae</taxon>
        <taxon>Malvoideae</taxon>
        <taxon>Gossypium</taxon>
    </lineage>
</organism>
<evidence type="ECO:0000313" key="3">
    <source>
        <dbReference type="Proteomes" id="UP000828251"/>
    </source>
</evidence>
<accession>A0A9D3V8D8</accession>
<protein>
    <submittedName>
        <fullName evidence="2">Uncharacterized protein</fullName>
    </submittedName>
</protein>
<keyword evidence="1" id="KW-0175">Coiled coil</keyword>
<comment type="caution">
    <text evidence="2">The sequence shown here is derived from an EMBL/GenBank/DDBJ whole genome shotgun (WGS) entry which is preliminary data.</text>
</comment>
<feature type="coiled-coil region" evidence="1">
    <location>
        <begin position="22"/>
        <end position="49"/>
    </location>
</feature>
<dbReference type="AlphaFoldDB" id="A0A9D3V8D8"/>
<name>A0A9D3V8D8_9ROSI</name>
<dbReference type="OrthoDB" id="963135at2759"/>
<sequence length="150" mass="17393">MSYGHLSWLRNENNQLIHKHDHDKVVQQNAQLKQEASELRQMLSDMQLSNPRYLEGVSVATISFPSAFMVVECQSDSTKMDMSVTINNLELKLQDLRFRVRLWVLSLEFNVQAQGSRYKFSVQDSMFKGLRLCVTSLRFIVLVQGYEFGV</sequence>
<gene>
    <name evidence="2" type="ORF">J1N35_025046</name>
</gene>
<evidence type="ECO:0000256" key="1">
    <source>
        <dbReference type="SAM" id="Coils"/>
    </source>
</evidence>
<dbReference type="EMBL" id="JAIQCV010000008">
    <property type="protein sequence ID" value="KAH1072718.1"/>
    <property type="molecule type" value="Genomic_DNA"/>
</dbReference>
<keyword evidence="3" id="KW-1185">Reference proteome</keyword>
<dbReference type="Proteomes" id="UP000828251">
    <property type="component" value="Unassembled WGS sequence"/>
</dbReference>
<reference evidence="2 3" key="1">
    <citation type="journal article" date="2021" name="Plant Biotechnol. J.">
        <title>Multi-omics assisted identification of the key and species-specific regulatory components of drought-tolerant mechanisms in Gossypium stocksii.</title>
        <authorList>
            <person name="Yu D."/>
            <person name="Ke L."/>
            <person name="Zhang D."/>
            <person name="Wu Y."/>
            <person name="Sun Y."/>
            <person name="Mei J."/>
            <person name="Sun J."/>
            <person name="Sun Y."/>
        </authorList>
    </citation>
    <scope>NUCLEOTIDE SEQUENCE [LARGE SCALE GENOMIC DNA]</scope>
    <source>
        <strain evidence="3">cv. E1</strain>
        <tissue evidence="2">Leaf</tissue>
    </source>
</reference>
<evidence type="ECO:0000313" key="2">
    <source>
        <dbReference type="EMBL" id="KAH1072718.1"/>
    </source>
</evidence>